<keyword evidence="8 10" id="KW-1133">Transmembrane helix</keyword>
<evidence type="ECO:0000256" key="2">
    <source>
        <dbReference type="ARBA" id="ARBA00009984"/>
    </source>
</evidence>
<evidence type="ECO:0000256" key="3">
    <source>
        <dbReference type="ARBA" id="ARBA00020042"/>
    </source>
</evidence>
<dbReference type="InterPro" id="IPR010054">
    <property type="entry name" value="Type2_sec_GspG"/>
</dbReference>
<keyword evidence="13" id="KW-1185">Reference proteome</keyword>
<evidence type="ECO:0000256" key="10">
    <source>
        <dbReference type="SAM" id="Phobius"/>
    </source>
</evidence>
<dbReference type="RefSeq" id="WP_035572799.1">
    <property type="nucleotide sequence ID" value="NZ_ARYH01000002.1"/>
</dbReference>
<dbReference type="STRING" id="1280949.HAD_14194"/>
<dbReference type="NCBIfam" id="TIGR02532">
    <property type="entry name" value="IV_pilin_GFxxxE"/>
    <property type="match status" value="1"/>
</dbReference>
<dbReference type="GO" id="GO:0015627">
    <property type="term" value="C:type II protein secretion system complex"/>
    <property type="evidence" value="ECO:0007669"/>
    <property type="project" value="InterPro"/>
</dbReference>
<keyword evidence="4" id="KW-1003">Cell membrane</keyword>
<evidence type="ECO:0000313" key="13">
    <source>
        <dbReference type="Proteomes" id="UP000027446"/>
    </source>
</evidence>
<keyword evidence="6" id="KW-0997">Cell inner membrane</keyword>
<evidence type="ECO:0000313" key="12">
    <source>
        <dbReference type="EMBL" id="KCZ83759.1"/>
    </source>
</evidence>
<feature type="domain" description="Type II secretion system protein GspG C-terminal" evidence="11">
    <location>
        <begin position="43"/>
        <end position="146"/>
    </location>
</feature>
<gene>
    <name evidence="12" type="ORF">HAD_14194</name>
</gene>
<dbReference type="OrthoDB" id="9795612at2"/>
<dbReference type="PRINTS" id="PR00813">
    <property type="entry name" value="BCTERIALGSPG"/>
</dbReference>
<accession>A0A069E2A2</accession>
<feature type="transmembrane region" description="Helical" evidence="10">
    <location>
        <begin position="20"/>
        <end position="41"/>
    </location>
</feature>
<dbReference type="Proteomes" id="UP000027446">
    <property type="component" value="Unassembled WGS sequence"/>
</dbReference>
<proteinExistence type="inferred from homology"/>
<dbReference type="SUPFAM" id="SSF54523">
    <property type="entry name" value="Pili subunits"/>
    <property type="match status" value="1"/>
</dbReference>
<name>A0A069E2A2_9PROT</name>
<evidence type="ECO:0000256" key="1">
    <source>
        <dbReference type="ARBA" id="ARBA00004377"/>
    </source>
</evidence>
<dbReference type="PANTHER" id="PTHR30093">
    <property type="entry name" value="GENERAL SECRETION PATHWAY PROTEIN G"/>
    <property type="match status" value="1"/>
</dbReference>
<evidence type="ECO:0000256" key="6">
    <source>
        <dbReference type="ARBA" id="ARBA00022519"/>
    </source>
</evidence>
<evidence type="ECO:0000256" key="8">
    <source>
        <dbReference type="ARBA" id="ARBA00022989"/>
    </source>
</evidence>
<protein>
    <recommendedName>
        <fullName evidence="3">Type II secretion system core protein G</fullName>
    </recommendedName>
</protein>
<dbReference type="GO" id="GO:0005886">
    <property type="term" value="C:plasma membrane"/>
    <property type="evidence" value="ECO:0007669"/>
    <property type="project" value="UniProtKB-SubCell"/>
</dbReference>
<dbReference type="InterPro" id="IPR045584">
    <property type="entry name" value="Pilin-like"/>
</dbReference>
<dbReference type="GO" id="GO:0015628">
    <property type="term" value="P:protein secretion by the type II secretion system"/>
    <property type="evidence" value="ECO:0007669"/>
    <property type="project" value="InterPro"/>
</dbReference>
<sequence length="147" mass="15834">MMPVRKIVKTRRKDAGFSLVELMVVIFIMGLLATLVIINVAPVGEQSRVGKVRADIAAFESALEMYSLDMYAYPSAEAGLAALKTPPAGADIATYRPGGYVKRLRDDPWGNPYRYDVPGARSGGAYDLYSSGPDGKAGTADDIGNWE</sequence>
<dbReference type="InterPro" id="IPR012902">
    <property type="entry name" value="N_methyl_site"/>
</dbReference>
<dbReference type="eggNOG" id="COG4968">
    <property type="taxonomic scope" value="Bacteria"/>
</dbReference>
<dbReference type="NCBIfam" id="TIGR01710">
    <property type="entry name" value="typeII_sec_gspG"/>
    <property type="match status" value="1"/>
</dbReference>
<evidence type="ECO:0000256" key="9">
    <source>
        <dbReference type="ARBA" id="ARBA00023136"/>
    </source>
</evidence>
<comment type="subcellular location">
    <subcellularLocation>
        <location evidence="1">Cell inner membrane</location>
        <topology evidence="1">Single-pass membrane protein</topology>
    </subcellularLocation>
</comment>
<evidence type="ECO:0000256" key="5">
    <source>
        <dbReference type="ARBA" id="ARBA00022481"/>
    </source>
</evidence>
<organism evidence="12 13">
    <name type="scientific">Hyphomonas adhaerens MHS-3</name>
    <dbReference type="NCBI Taxonomy" id="1280949"/>
    <lineage>
        <taxon>Bacteria</taxon>
        <taxon>Pseudomonadati</taxon>
        <taxon>Pseudomonadota</taxon>
        <taxon>Alphaproteobacteria</taxon>
        <taxon>Hyphomonadales</taxon>
        <taxon>Hyphomonadaceae</taxon>
        <taxon>Hyphomonas</taxon>
    </lineage>
</organism>
<comment type="caution">
    <text evidence="12">The sequence shown here is derived from an EMBL/GenBank/DDBJ whole genome shotgun (WGS) entry which is preliminary data.</text>
</comment>
<dbReference type="AlphaFoldDB" id="A0A069E2A2"/>
<dbReference type="Pfam" id="PF07963">
    <property type="entry name" value="N_methyl"/>
    <property type="match status" value="1"/>
</dbReference>
<evidence type="ECO:0000256" key="4">
    <source>
        <dbReference type="ARBA" id="ARBA00022475"/>
    </source>
</evidence>
<dbReference type="Gene3D" id="3.30.700.10">
    <property type="entry name" value="Glycoprotein, Type 4 Pilin"/>
    <property type="match status" value="1"/>
</dbReference>
<dbReference type="Pfam" id="PF08334">
    <property type="entry name" value="T2SSG"/>
    <property type="match status" value="1"/>
</dbReference>
<evidence type="ECO:0000256" key="7">
    <source>
        <dbReference type="ARBA" id="ARBA00022692"/>
    </source>
</evidence>
<dbReference type="PANTHER" id="PTHR30093:SF44">
    <property type="entry name" value="TYPE II SECRETION SYSTEM CORE PROTEIN G"/>
    <property type="match status" value="1"/>
</dbReference>
<dbReference type="InterPro" id="IPR000983">
    <property type="entry name" value="Bac_GSPG_pilin"/>
</dbReference>
<evidence type="ECO:0000259" key="11">
    <source>
        <dbReference type="Pfam" id="PF08334"/>
    </source>
</evidence>
<dbReference type="PATRIC" id="fig|1280949.3.peg.2882"/>
<keyword evidence="7 10" id="KW-0812">Transmembrane</keyword>
<reference evidence="12 13" key="1">
    <citation type="journal article" date="2014" name="Antonie Van Leeuwenhoek">
        <title>Hyphomonas beringensis sp. nov. and Hyphomonas chukchiensis sp. nov., isolated from surface seawater of the Bering Sea and Chukchi Sea.</title>
        <authorList>
            <person name="Li C."/>
            <person name="Lai Q."/>
            <person name="Li G."/>
            <person name="Dong C."/>
            <person name="Wang J."/>
            <person name="Liao Y."/>
            <person name="Shao Z."/>
        </authorList>
    </citation>
    <scope>NUCLEOTIDE SEQUENCE [LARGE SCALE GENOMIC DNA]</scope>
    <source>
        <strain evidence="12 13">MHS-3</strain>
    </source>
</reference>
<keyword evidence="9 10" id="KW-0472">Membrane</keyword>
<comment type="similarity">
    <text evidence="2">Belongs to the GSP G family.</text>
</comment>
<dbReference type="PROSITE" id="PS00409">
    <property type="entry name" value="PROKAR_NTER_METHYL"/>
    <property type="match status" value="1"/>
</dbReference>
<dbReference type="InterPro" id="IPR013545">
    <property type="entry name" value="T2SS_protein-GspG_C"/>
</dbReference>
<dbReference type="EMBL" id="ARYH01000002">
    <property type="protein sequence ID" value="KCZ83759.1"/>
    <property type="molecule type" value="Genomic_DNA"/>
</dbReference>
<keyword evidence="5" id="KW-0488">Methylation</keyword>